<comment type="caution">
    <text evidence="3">The sequence shown here is derived from an EMBL/GenBank/DDBJ whole genome shotgun (WGS) entry which is preliminary data.</text>
</comment>
<feature type="domain" description="Group II intron maturase-specific" evidence="2">
    <location>
        <begin position="1"/>
        <end position="58"/>
    </location>
</feature>
<dbReference type="RefSeq" id="WP_394470153.1">
    <property type="nucleotide sequence ID" value="NZ_JBIGHY010000002.1"/>
</dbReference>
<evidence type="ECO:0000256" key="1">
    <source>
        <dbReference type="SAM" id="MobiDB-lite"/>
    </source>
</evidence>
<dbReference type="InterPro" id="IPR013597">
    <property type="entry name" value="Mat_intron_G2"/>
</dbReference>
<dbReference type="EMBL" id="JBIGHY010000002">
    <property type="protein sequence ID" value="MFG6413860.1"/>
    <property type="molecule type" value="Genomic_DNA"/>
</dbReference>
<name>A0ABW7EKF6_9BURK</name>
<evidence type="ECO:0000259" key="2">
    <source>
        <dbReference type="Pfam" id="PF08388"/>
    </source>
</evidence>
<gene>
    <name evidence="3" type="ORF">ACG02S_08130</name>
</gene>
<reference evidence="3 4" key="1">
    <citation type="submission" date="2024-09" db="EMBL/GenBank/DDBJ databases">
        <title>Novel species of the genus Pelomonas and Roseateles isolated from streams.</title>
        <authorList>
            <person name="Lu H."/>
        </authorList>
    </citation>
    <scope>NUCLEOTIDE SEQUENCE [LARGE SCALE GENOMIC DNA]</scope>
    <source>
        <strain evidence="3 4">DC23W</strain>
    </source>
</reference>
<dbReference type="Proteomes" id="UP001606300">
    <property type="component" value="Unassembled WGS sequence"/>
</dbReference>
<dbReference type="Pfam" id="PF08388">
    <property type="entry name" value="GIIM"/>
    <property type="match status" value="1"/>
</dbReference>
<evidence type="ECO:0000313" key="4">
    <source>
        <dbReference type="Proteomes" id="UP001606300"/>
    </source>
</evidence>
<proteinExistence type="predicted"/>
<accession>A0ABW7EKF6</accession>
<sequence>MERTIEQLRPVLRGWMNYFQHTQGRRALEEMDAWVRRRLRVIAWRQWKRPATRASRLRALGLDAHRAWKSSVNGRGGVVECRSKTHGDSNAAEVPCQHGAGLAGGHPPATPAFYLNRRMRNRTSGGVRGLRGRPLTLLDRHP</sequence>
<evidence type="ECO:0000313" key="3">
    <source>
        <dbReference type="EMBL" id="MFG6413860.1"/>
    </source>
</evidence>
<protein>
    <submittedName>
        <fullName evidence="3">Group II intron maturase-specific domain-containing protein</fullName>
    </submittedName>
</protein>
<keyword evidence="4" id="KW-1185">Reference proteome</keyword>
<feature type="region of interest" description="Disordered" evidence="1">
    <location>
        <begin position="123"/>
        <end position="142"/>
    </location>
</feature>
<organism evidence="3 4">
    <name type="scientific">Pelomonas dachongensis</name>
    <dbReference type="NCBI Taxonomy" id="3299029"/>
    <lineage>
        <taxon>Bacteria</taxon>
        <taxon>Pseudomonadati</taxon>
        <taxon>Pseudomonadota</taxon>
        <taxon>Betaproteobacteria</taxon>
        <taxon>Burkholderiales</taxon>
        <taxon>Sphaerotilaceae</taxon>
        <taxon>Roseateles</taxon>
    </lineage>
</organism>